<dbReference type="SUPFAM" id="SSF52540">
    <property type="entry name" value="P-loop containing nucleoside triphosphate hydrolases"/>
    <property type="match status" value="1"/>
</dbReference>
<keyword evidence="2" id="KW-1185">Reference proteome</keyword>
<evidence type="ECO:0000313" key="2">
    <source>
        <dbReference type="Proteomes" id="UP000450000"/>
    </source>
</evidence>
<comment type="caution">
    <text evidence="1">The sequence shown here is derived from an EMBL/GenBank/DDBJ whole genome shotgun (WGS) entry which is preliminary data.</text>
</comment>
<gene>
    <name evidence="1" type="ORF">F7Q99_35180</name>
</gene>
<dbReference type="Gene3D" id="3.40.50.300">
    <property type="entry name" value="P-loop containing nucleotide triphosphate hydrolases"/>
    <property type="match status" value="1"/>
</dbReference>
<dbReference type="EMBL" id="WBOF01000004">
    <property type="protein sequence ID" value="MQS17284.1"/>
    <property type="molecule type" value="Genomic_DNA"/>
</dbReference>
<protein>
    <recommendedName>
        <fullName evidence="3">ParA family protein</fullName>
    </recommendedName>
</protein>
<dbReference type="Proteomes" id="UP000450000">
    <property type="component" value="Unassembled WGS sequence"/>
</dbReference>
<evidence type="ECO:0000313" key="1">
    <source>
        <dbReference type="EMBL" id="MQS17284.1"/>
    </source>
</evidence>
<dbReference type="RefSeq" id="WP_153469898.1">
    <property type="nucleotide sequence ID" value="NZ_WBOF01000004.1"/>
</dbReference>
<proteinExistence type="predicted"/>
<organism evidence="1 2">
    <name type="scientific">Streptomyces kaniharaensis</name>
    <dbReference type="NCBI Taxonomy" id="212423"/>
    <lineage>
        <taxon>Bacteria</taxon>
        <taxon>Bacillati</taxon>
        <taxon>Actinomycetota</taxon>
        <taxon>Actinomycetes</taxon>
        <taxon>Kitasatosporales</taxon>
        <taxon>Streptomycetaceae</taxon>
        <taxon>Streptomyces</taxon>
    </lineage>
</organism>
<name>A0A6N7L4R2_9ACTN</name>
<reference evidence="1 2" key="1">
    <citation type="submission" date="2019-09" db="EMBL/GenBank/DDBJ databases">
        <title>Genome Sequences of Streptomyces kaniharaensis ATCC 21070.</title>
        <authorList>
            <person name="Zhu W."/>
            <person name="De Crecy-Lagard V."/>
            <person name="Richards N.G."/>
        </authorList>
    </citation>
    <scope>NUCLEOTIDE SEQUENCE [LARGE SCALE GENOMIC DNA]</scope>
    <source>
        <strain evidence="1 2">SF-557</strain>
    </source>
</reference>
<accession>A0A6N7L4R2</accession>
<dbReference type="AlphaFoldDB" id="A0A6N7L4R2"/>
<evidence type="ECO:0008006" key="3">
    <source>
        <dbReference type="Google" id="ProtNLM"/>
    </source>
</evidence>
<dbReference type="OrthoDB" id="5243870at2"/>
<dbReference type="InterPro" id="IPR027417">
    <property type="entry name" value="P-loop_NTPase"/>
</dbReference>
<sequence>MAVIAFAGASGGPGVTATALAALLTWPLPQGRRAILAECDPDGGSIAAGYLESRILGDYGLHNLEVAHRRRQLDQEFWYQLIDLSDKDTQDRLLLPGLTNPAQAAGLSQVWQRLGLLFEQLQTQDPGYDVLVDLGRSGATGTAGALARSADIVAVVVRRTLRSASAAKPRVEALRAALEVRGRDSGRLGLVVIDDGDFRPRDISEQLQLPIFATLPHDPRAAQVLSHGGDGGRYFGRSALLREARVMSEQLRGLAVQEQQRLLAPAARPQTVLDRMKGAVNAAR</sequence>